<dbReference type="Pfam" id="PF04964">
    <property type="entry name" value="Flp_Fap"/>
    <property type="match status" value="1"/>
</dbReference>
<name>A0A437LUM7_9SPHN</name>
<dbReference type="AlphaFoldDB" id="A0A437LUM7"/>
<accession>A0A437LUM7</accession>
<evidence type="ECO:0000313" key="2">
    <source>
        <dbReference type="EMBL" id="RVT89120.1"/>
    </source>
</evidence>
<organism evidence="2 3">
    <name type="scientific">Sphingomonas crocodyli</name>
    <dbReference type="NCBI Taxonomy" id="1979270"/>
    <lineage>
        <taxon>Bacteria</taxon>
        <taxon>Pseudomonadati</taxon>
        <taxon>Pseudomonadota</taxon>
        <taxon>Alphaproteobacteria</taxon>
        <taxon>Sphingomonadales</taxon>
        <taxon>Sphingomonadaceae</taxon>
        <taxon>Sphingomonas</taxon>
    </lineage>
</organism>
<keyword evidence="3" id="KW-1185">Reference proteome</keyword>
<gene>
    <name evidence="2" type="ORF">EOD43_22635</name>
</gene>
<reference evidence="2 3" key="1">
    <citation type="submission" date="2019-01" db="EMBL/GenBank/DDBJ databases">
        <authorList>
            <person name="Chen W.-M."/>
        </authorList>
    </citation>
    <scope>NUCLEOTIDE SEQUENCE [LARGE SCALE GENOMIC DNA]</scope>
    <source>
        <strain evidence="2 3">CCP-7</strain>
    </source>
</reference>
<dbReference type="InterPro" id="IPR007047">
    <property type="entry name" value="Flp_Fap"/>
</dbReference>
<comment type="caution">
    <text evidence="2">The sequence shown here is derived from an EMBL/GenBank/DDBJ whole genome shotgun (WGS) entry which is preliminary data.</text>
</comment>
<dbReference type="Proteomes" id="UP000282971">
    <property type="component" value="Unassembled WGS sequence"/>
</dbReference>
<keyword evidence="1" id="KW-0812">Transmembrane</keyword>
<proteinExistence type="predicted"/>
<evidence type="ECO:0000256" key="1">
    <source>
        <dbReference type="SAM" id="Phobius"/>
    </source>
</evidence>
<feature type="transmembrane region" description="Helical" evidence="1">
    <location>
        <begin position="30"/>
        <end position="52"/>
    </location>
</feature>
<keyword evidence="1" id="KW-0472">Membrane</keyword>
<sequence>MQSYPLVERSLLSRSPLIRRLLRSEDGATAVEYGLILALVVLALVVGVTTLGSQVGATWNGLATKVASVI</sequence>
<protein>
    <submittedName>
        <fullName evidence="2">Flp family type IVb pilin</fullName>
    </submittedName>
</protein>
<evidence type="ECO:0000313" key="3">
    <source>
        <dbReference type="Proteomes" id="UP000282971"/>
    </source>
</evidence>
<keyword evidence="1" id="KW-1133">Transmembrane helix</keyword>
<dbReference type="EMBL" id="SACN01000006">
    <property type="protein sequence ID" value="RVT89120.1"/>
    <property type="molecule type" value="Genomic_DNA"/>
</dbReference>